<dbReference type="InterPro" id="IPR034660">
    <property type="entry name" value="DinB/YfiT-like"/>
</dbReference>
<sequence>MVVGAIEKQGPYGFGPLEKSNKYNTKATLAKIVGDSYDGVKEMNDQKFTETFQLFNWNVTKEAAFQKAFEHQTHHRGQTTVCLRVRGIKPPEERLF</sequence>
<dbReference type="Gene3D" id="1.20.120.450">
    <property type="entry name" value="dinb family like domain"/>
    <property type="match status" value="1"/>
</dbReference>
<dbReference type="GO" id="GO:0046872">
    <property type="term" value="F:metal ion binding"/>
    <property type="evidence" value="ECO:0007669"/>
    <property type="project" value="UniProtKB-KW"/>
</dbReference>
<evidence type="ECO:0000256" key="2">
    <source>
        <dbReference type="ARBA" id="ARBA00022723"/>
    </source>
</evidence>
<reference evidence="4 5" key="1">
    <citation type="submission" date="2018-06" db="EMBL/GenBank/DDBJ databases">
        <title>Chryseolinea flavus sp. nov., a member of the phylum Bacteroidetes isolated from soil.</title>
        <authorList>
            <person name="Li Y."/>
            <person name="Wang J."/>
        </authorList>
    </citation>
    <scope>NUCLEOTIDE SEQUENCE [LARGE SCALE GENOMIC DNA]</scope>
    <source>
        <strain evidence="4 5">SDU1-6</strain>
    </source>
</reference>
<dbReference type="Pfam" id="PF05163">
    <property type="entry name" value="DinB"/>
    <property type="match status" value="1"/>
</dbReference>
<evidence type="ECO:0000313" key="5">
    <source>
        <dbReference type="Proteomes" id="UP000251889"/>
    </source>
</evidence>
<feature type="binding site" evidence="3">
    <location>
        <position position="71"/>
    </location>
    <ligand>
        <name>a divalent metal cation</name>
        <dbReference type="ChEBI" id="CHEBI:60240"/>
    </ligand>
</feature>
<organism evidence="4 5">
    <name type="scientific">Pseudochryseolinea flava</name>
    <dbReference type="NCBI Taxonomy" id="2059302"/>
    <lineage>
        <taxon>Bacteria</taxon>
        <taxon>Pseudomonadati</taxon>
        <taxon>Bacteroidota</taxon>
        <taxon>Cytophagia</taxon>
        <taxon>Cytophagales</taxon>
        <taxon>Fulvivirgaceae</taxon>
        <taxon>Pseudochryseolinea</taxon>
    </lineage>
</organism>
<dbReference type="RefSeq" id="WP_112745455.1">
    <property type="nucleotide sequence ID" value="NZ_QMFY01000001.1"/>
</dbReference>
<dbReference type="AlphaFoldDB" id="A0A364Y8G9"/>
<evidence type="ECO:0000256" key="3">
    <source>
        <dbReference type="PIRSR" id="PIRSR607837-1"/>
    </source>
</evidence>
<comment type="caution">
    <text evidence="4">The sequence shown here is derived from an EMBL/GenBank/DDBJ whole genome shotgun (WGS) entry which is preliminary data.</text>
</comment>
<keyword evidence="2 3" id="KW-0479">Metal-binding</keyword>
<dbReference type="OrthoDB" id="119432at2"/>
<proteinExistence type="inferred from homology"/>
<evidence type="ECO:0000313" key="4">
    <source>
        <dbReference type="EMBL" id="RAW03240.1"/>
    </source>
</evidence>
<dbReference type="EMBL" id="QMFY01000001">
    <property type="protein sequence ID" value="RAW03240.1"/>
    <property type="molecule type" value="Genomic_DNA"/>
</dbReference>
<evidence type="ECO:0000256" key="1">
    <source>
        <dbReference type="ARBA" id="ARBA00008635"/>
    </source>
</evidence>
<gene>
    <name evidence="4" type="ORF">DQQ10_03905</name>
</gene>
<evidence type="ECO:0008006" key="6">
    <source>
        <dbReference type="Google" id="ProtNLM"/>
    </source>
</evidence>
<dbReference type="InterPro" id="IPR007837">
    <property type="entry name" value="DinB"/>
</dbReference>
<protein>
    <recommendedName>
        <fullName evidence="6">Damage-inducible protein DinB</fullName>
    </recommendedName>
</protein>
<comment type="similarity">
    <text evidence="1">Belongs to the DinB family.</text>
</comment>
<dbReference type="SUPFAM" id="SSF109854">
    <property type="entry name" value="DinB/YfiT-like putative metalloenzymes"/>
    <property type="match status" value="1"/>
</dbReference>
<dbReference type="Proteomes" id="UP000251889">
    <property type="component" value="Unassembled WGS sequence"/>
</dbReference>
<feature type="binding site" evidence="3">
    <location>
        <position position="75"/>
    </location>
    <ligand>
        <name>a divalent metal cation</name>
        <dbReference type="ChEBI" id="CHEBI:60240"/>
    </ligand>
</feature>
<name>A0A364Y8G9_9BACT</name>
<accession>A0A364Y8G9</accession>
<keyword evidence="5" id="KW-1185">Reference proteome</keyword>